<evidence type="ECO:0000256" key="3">
    <source>
        <dbReference type="ARBA" id="ARBA00022692"/>
    </source>
</evidence>
<dbReference type="Gene3D" id="3.40.720.10">
    <property type="entry name" value="Alkaline Phosphatase, subunit A"/>
    <property type="match status" value="1"/>
</dbReference>
<dbReference type="PIRSF" id="PIRSF005091">
    <property type="entry name" value="Mmb_sulf_HI1246"/>
    <property type="match status" value="1"/>
</dbReference>
<keyword evidence="7" id="KW-0479">Metal-binding</keyword>
<dbReference type="InterPro" id="IPR017850">
    <property type="entry name" value="Alkaline_phosphatase_core_sf"/>
</dbReference>
<feature type="transmembrane region" description="Helical" evidence="9">
    <location>
        <begin position="148"/>
        <end position="176"/>
    </location>
</feature>
<keyword evidence="7" id="KW-0464">Manganese</keyword>
<evidence type="ECO:0000256" key="7">
    <source>
        <dbReference type="PIRSR" id="PIRSR005091-2"/>
    </source>
</evidence>
<keyword evidence="3 9" id="KW-0812">Transmembrane</keyword>
<evidence type="ECO:0000256" key="1">
    <source>
        <dbReference type="ARBA" id="ARBA00004651"/>
    </source>
</evidence>
<keyword evidence="5 9" id="KW-0472">Membrane</keyword>
<dbReference type="InterPro" id="IPR000917">
    <property type="entry name" value="Sulfatase_N"/>
</dbReference>
<comment type="subcellular location">
    <subcellularLocation>
        <location evidence="1">Cell membrane</location>
        <topology evidence="1">Multi-pass membrane protein</topology>
    </subcellularLocation>
</comment>
<evidence type="ECO:0000256" key="4">
    <source>
        <dbReference type="ARBA" id="ARBA00022989"/>
    </source>
</evidence>
<feature type="transmembrane region" description="Helical" evidence="9">
    <location>
        <begin position="95"/>
        <end position="113"/>
    </location>
</feature>
<feature type="domain" description="Sulfatase N-terminal" evidence="10">
    <location>
        <begin position="282"/>
        <end position="552"/>
    </location>
</feature>
<evidence type="ECO:0000313" key="11">
    <source>
        <dbReference type="EMBL" id="CAA9223798.1"/>
    </source>
</evidence>
<accession>A0A6J4HGC5</accession>
<feature type="transmembrane region" description="Helical" evidence="9">
    <location>
        <begin position="62"/>
        <end position="83"/>
    </location>
</feature>
<evidence type="ECO:0000256" key="9">
    <source>
        <dbReference type="SAM" id="Phobius"/>
    </source>
</evidence>
<feature type="binding site" evidence="7">
    <location>
        <position position="445"/>
    </location>
    <ligand>
        <name>substrate</name>
    </ligand>
</feature>
<dbReference type="CDD" id="cd16015">
    <property type="entry name" value="LTA_synthase"/>
    <property type="match status" value="1"/>
</dbReference>
<protein>
    <submittedName>
        <fullName evidence="11">Putative sulfatase</fullName>
    </submittedName>
</protein>
<name>A0A6J4HGC5_9BACT</name>
<proteinExistence type="predicted"/>
<dbReference type="AlphaFoldDB" id="A0A6J4HGC5"/>
<dbReference type="Gene3D" id="3.30.1120.80">
    <property type="match status" value="1"/>
</dbReference>
<evidence type="ECO:0000256" key="2">
    <source>
        <dbReference type="ARBA" id="ARBA00022475"/>
    </source>
</evidence>
<dbReference type="PANTHER" id="PTHR47371:SF3">
    <property type="entry name" value="PHOSPHOGLYCEROL TRANSFERASE I"/>
    <property type="match status" value="1"/>
</dbReference>
<evidence type="ECO:0000259" key="10">
    <source>
        <dbReference type="Pfam" id="PF00884"/>
    </source>
</evidence>
<dbReference type="GO" id="GO:0046872">
    <property type="term" value="F:metal ion binding"/>
    <property type="evidence" value="ECO:0007669"/>
    <property type="project" value="UniProtKB-KW"/>
</dbReference>
<keyword evidence="4 9" id="KW-1133">Transmembrane helix</keyword>
<feature type="binding site" evidence="8">
    <location>
        <position position="500"/>
    </location>
    <ligand>
        <name>Mn(2+)</name>
        <dbReference type="ChEBI" id="CHEBI:29035"/>
    </ligand>
</feature>
<evidence type="ECO:0000256" key="8">
    <source>
        <dbReference type="PIRSR" id="PIRSR005091-3"/>
    </source>
</evidence>
<dbReference type="InterPro" id="IPR012160">
    <property type="entry name" value="LtaS-like"/>
</dbReference>
<feature type="transmembrane region" description="Helical" evidence="9">
    <location>
        <begin position="188"/>
        <end position="205"/>
    </location>
</feature>
<feature type="active site" evidence="6">
    <location>
        <position position="330"/>
    </location>
</feature>
<dbReference type="SUPFAM" id="SSF53649">
    <property type="entry name" value="Alkaline phosphatase-like"/>
    <property type="match status" value="1"/>
</dbReference>
<dbReference type="EMBL" id="CADCTJ010000208">
    <property type="protein sequence ID" value="CAA9223798.1"/>
    <property type="molecule type" value="Genomic_DNA"/>
</dbReference>
<sequence length="628" mass="71017">MDHYFLNSVYICSVKFIFFKPLLYFIFWVICFTLAKGIFLAYNYDHTAALSVGEIARVILYGWRLDASFAAYICVIPFFCFFLETLPYRPNLSRFVRGYTGAFLVFTALLTTADLELYRAWGYRLDATPLQYLNTPAEMVASVGTAPIFLLTGIFLLLIFATGFIYLHFFSAYLATRYPQPVTISGRGLALFLVIFLILPMRGGWQQIPVNQSDVYFSEKIFANHAAVNLPWNVVYSFTKKNYDAQNPYHYFPEAEAQKYVADLYATSAPAATPIILNTRRPNLLFIILESYTAKLVGCLGGEPGVTPYIDQIAREGILFTNVYASGDRSEKGLVALLSGYPVQTTTSIIKIPRKTERLPHLNQILKAHGYHTSYYYGGELAFANIKSYLLNAGYEKLVSKYDFDPQTYNSKWGVHDHVLLNKWLKDFEQAPEPFFSTLFTLSSHEPYDIPIPAKFKGTDEATQFKNSVYYTDQSIGNFIAAAKKQSWWKNTLIVMAADHGHRFPGNNPNHEPAKFRIPFLMTGGALKQTARQVNTIGSQTDIVPTLLTQLNIPSGPFKWGQDLLSPVVKPFAFYVFNDGFGFVTPKGTVTFDNVSKQVISQDATVTSQQLDYGKAYMQLSFGDYLRK</sequence>
<dbReference type="PANTHER" id="PTHR47371">
    <property type="entry name" value="LIPOTEICHOIC ACID SYNTHASE"/>
    <property type="match status" value="1"/>
</dbReference>
<dbReference type="Pfam" id="PF00884">
    <property type="entry name" value="Sulfatase"/>
    <property type="match status" value="1"/>
</dbReference>
<organism evidence="11">
    <name type="scientific">uncultured Adhaeribacter sp</name>
    <dbReference type="NCBI Taxonomy" id="448109"/>
    <lineage>
        <taxon>Bacteria</taxon>
        <taxon>Pseudomonadati</taxon>
        <taxon>Bacteroidota</taxon>
        <taxon>Cytophagia</taxon>
        <taxon>Cytophagales</taxon>
        <taxon>Hymenobacteraceae</taxon>
        <taxon>Adhaeribacter</taxon>
        <taxon>environmental samples</taxon>
    </lineage>
</organism>
<feature type="binding site" evidence="8">
    <location>
        <position position="499"/>
    </location>
    <ligand>
        <name>Mn(2+)</name>
        <dbReference type="ChEBI" id="CHEBI:29035"/>
    </ligand>
</feature>
<gene>
    <name evidence="11" type="ORF">AVDCRST_MAG95-660</name>
</gene>
<feature type="binding site" evidence="8">
    <location>
        <position position="290"/>
    </location>
    <ligand>
        <name>Mn(2+)</name>
        <dbReference type="ChEBI" id="CHEBI:29035"/>
    </ligand>
</feature>
<reference evidence="11" key="1">
    <citation type="submission" date="2020-02" db="EMBL/GenBank/DDBJ databases">
        <authorList>
            <person name="Meier V. D."/>
        </authorList>
    </citation>
    <scope>NUCLEOTIDE SEQUENCE</scope>
    <source>
        <strain evidence="11">AVDCRST_MAG95</strain>
    </source>
</reference>
<dbReference type="GO" id="GO:0005886">
    <property type="term" value="C:plasma membrane"/>
    <property type="evidence" value="ECO:0007669"/>
    <property type="project" value="UniProtKB-SubCell"/>
</dbReference>
<dbReference type="InterPro" id="IPR050448">
    <property type="entry name" value="OpgB/LTA_synthase_biosynth"/>
</dbReference>
<evidence type="ECO:0000256" key="6">
    <source>
        <dbReference type="PIRSR" id="PIRSR005091-1"/>
    </source>
</evidence>
<keyword evidence="2" id="KW-1003">Cell membrane</keyword>
<evidence type="ECO:0000256" key="5">
    <source>
        <dbReference type="ARBA" id="ARBA00023136"/>
    </source>
</evidence>
<feature type="transmembrane region" description="Helical" evidence="9">
    <location>
        <begin position="21"/>
        <end position="42"/>
    </location>
</feature>